<protein>
    <submittedName>
        <fullName evidence="1">Uncharacterized protein</fullName>
    </submittedName>
</protein>
<dbReference type="Gene3D" id="1.10.10.60">
    <property type="entry name" value="Homeodomain-like"/>
    <property type="match status" value="1"/>
</dbReference>
<reference evidence="1 2" key="1">
    <citation type="submission" date="2020-09" db="EMBL/GenBank/DDBJ databases">
        <title>De no assembly of potato wild relative species, Solanum commersonii.</title>
        <authorList>
            <person name="Cho K."/>
        </authorList>
    </citation>
    <scope>NUCLEOTIDE SEQUENCE [LARGE SCALE GENOMIC DNA]</scope>
    <source>
        <strain evidence="1">LZ3.2</strain>
        <tissue evidence="1">Leaf</tissue>
    </source>
</reference>
<organism evidence="1 2">
    <name type="scientific">Solanum commersonii</name>
    <name type="common">Commerson's wild potato</name>
    <name type="synonym">Commerson's nightshade</name>
    <dbReference type="NCBI Taxonomy" id="4109"/>
    <lineage>
        <taxon>Eukaryota</taxon>
        <taxon>Viridiplantae</taxon>
        <taxon>Streptophyta</taxon>
        <taxon>Embryophyta</taxon>
        <taxon>Tracheophyta</taxon>
        <taxon>Spermatophyta</taxon>
        <taxon>Magnoliopsida</taxon>
        <taxon>eudicotyledons</taxon>
        <taxon>Gunneridae</taxon>
        <taxon>Pentapetalae</taxon>
        <taxon>asterids</taxon>
        <taxon>lamiids</taxon>
        <taxon>Solanales</taxon>
        <taxon>Solanaceae</taxon>
        <taxon>Solanoideae</taxon>
        <taxon>Solaneae</taxon>
        <taxon>Solanum</taxon>
    </lineage>
</organism>
<evidence type="ECO:0000313" key="2">
    <source>
        <dbReference type="Proteomes" id="UP000824120"/>
    </source>
</evidence>
<name>A0A9J5W4F9_SOLCO</name>
<proteinExistence type="predicted"/>
<dbReference type="EMBL" id="JACXVP010000012">
    <property type="protein sequence ID" value="KAG5570271.1"/>
    <property type="molecule type" value="Genomic_DNA"/>
</dbReference>
<comment type="caution">
    <text evidence="1">The sequence shown here is derived from an EMBL/GenBank/DDBJ whole genome shotgun (WGS) entry which is preliminary data.</text>
</comment>
<gene>
    <name evidence="1" type="ORF">H5410_060037</name>
</gene>
<evidence type="ECO:0000313" key="1">
    <source>
        <dbReference type="EMBL" id="KAG5570271.1"/>
    </source>
</evidence>
<accession>A0A9J5W4F9</accession>
<dbReference type="AlphaFoldDB" id="A0A9J5W4F9"/>
<keyword evidence="2" id="KW-1185">Reference proteome</keyword>
<sequence length="256" mass="29066">MALMGMSMLSKGKEKIDVMIINVHSPDSFCFELLKQAVALKIVSLSKKAFDDGAFLYFKRPLDKEIVKCLWQFVLSKKYKERKKEEFRDLMNIVDEIGCLAKNIVKEMNVSGLTKNQVSSHLQAQPHYLNPFLSSQNNGPLFGSQGPIIRSTNYKPCLEYNSCDHHDYNMDVNAAHVPTYSSSPMAFNTNIGDVTVNRLGTINTNFPQDVREQNMSGPSNIVTASNVVDIEENDSNEKEDCDLYFNYNDYLKCFNN</sequence>
<dbReference type="Proteomes" id="UP000824120">
    <property type="component" value="Chromosome 12"/>
</dbReference>